<sequence length="166" mass="18896">MATFLQQTVSILLRTTSPSAPPIPKAQVLQQMKITLTCLAALILPNVALAQHYACMRVFAGHYAEVLHVAIFDSNRNIIMDETKSFVGNDHFTMKNGRGRFDWRRYSDNWSAAFDGRDWGTYSFQETWSGLTSDFKIGCYDLSHSDYCLEDSLADLKKKCLRKIND</sequence>
<protein>
    <submittedName>
        <fullName evidence="1">Uncharacterized protein</fullName>
    </submittedName>
</protein>
<accession>A0A197JJX4</accession>
<proteinExistence type="predicted"/>
<name>A0A197JJX4_9FUNG</name>
<organism evidence="1 2">
    <name type="scientific">Linnemannia elongata AG-77</name>
    <dbReference type="NCBI Taxonomy" id="1314771"/>
    <lineage>
        <taxon>Eukaryota</taxon>
        <taxon>Fungi</taxon>
        <taxon>Fungi incertae sedis</taxon>
        <taxon>Mucoromycota</taxon>
        <taxon>Mortierellomycotina</taxon>
        <taxon>Mortierellomycetes</taxon>
        <taxon>Mortierellales</taxon>
        <taxon>Mortierellaceae</taxon>
        <taxon>Linnemannia</taxon>
    </lineage>
</organism>
<evidence type="ECO:0000313" key="1">
    <source>
        <dbReference type="EMBL" id="OAQ24806.1"/>
    </source>
</evidence>
<evidence type="ECO:0000313" key="2">
    <source>
        <dbReference type="Proteomes" id="UP000078512"/>
    </source>
</evidence>
<dbReference type="AlphaFoldDB" id="A0A197JJX4"/>
<dbReference type="Proteomes" id="UP000078512">
    <property type="component" value="Unassembled WGS sequence"/>
</dbReference>
<dbReference type="OrthoDB" id="10316331at2759"/>
<keyword evidence="2" id="KW-1185">Reference proteome</keyword>
<dbReference type="EMBL" id="KV442087">
    <property type="protein sequence ID" value="OAQ24806.1"/>
    <property type="molecule type" value="Genomic_DNA"/>
</dbReference>
<reference evidence="1 2" key="1">
    <citation type="submission" date="2016-05" db="EMBL/GenBank/DDBJ databases">
        <title>Genome sequencing reveals origins of a unique bacterial endosymbiosis in the earliest lineages of terrestrial Fungi.</title>
        <authorList>
            <consortium name="DOE Joint Genome Institute"/>
            <person name="Uehling J."/>
            <person name="Gryganskyi A."/>
            <person name="Hameed K."/>
            <person name="Tschaplinski T."/>
            <person name="Misztal P."/>
            <person name="Wu S."/>
            <person name="Desiro A."/>
            <person name="Vande Pol N."/>
            <person name="Du Z.-Y."/>
            <person name="Zienkiewicz A."/>
            <person name="Zienkiewicz K."/>
            <person name="Morin E."/>
            <person name="Tisserant E."/>
            <person name="Splivallo R."/>
            <person name="Hainaut M."/>
            <person name="Henrissat B."/>
            <person name="Ohm R."/>
            <person name="Kuo A."/>
            <person name="Yan J."/>
            <person name="Lipzen A."/>
            <person name="Nolan M."/>
            <person name="Labutti K."/>
            <person name="Barry K."/>
            <person name="Goldstein A."/>
            <person name="Labbe J."/>
            <person name="Schadt C."/>
            <person name="Tuskan G."/>
            <person name="Grigoriev I."/>
            <person name="Martin F."/>
            <person name="Vilgalys R."/>
            <person name="Bonito G."/>
        </authorList>
    </citation>
    <scope>NUCLEOTIDE SEQUENCE [LARGE SCALE GENOMIC DNA]</scope>
    <source>
        <strain evidence="1 2">AG-77</strain>
    </source>
</reference>
<gene>
    <name evidence="1" type="ORF">K457DRAFT_23726</name>
</gene>